<dbReference type="PROSITE" id="PS51257">
    <property type="entry name" value="PROKAR_LIPOPROTEIN"/>
    <property type="match status" value="1"/>
</dbReference>
<evidence type="ECO:0000256" key="1">
    <source>
        <dbReference type="SAM" id="SignalP"/>
    </source>
</evidence>
<dbReference type="Proteomes" id="UP000323930">
    <property type="component" value="Unassembled WGS sequence"/>
</dbReference>
<comment type="caution">
    <text evidence="2">The sequence shown here is derived from an EMBL/GenBank/DDBJ whole genome shotgun (WGS) entry which is preliminary data.</text>
</comment>
<protein>
    <submittedName>
        <fullName evidence="2">DUF3179 domain-containing protein</fullName>
    </submittedName>
</protein>
<proteinExistence type="predicted"/>
<dbReference type="InterPro" id="IPR021516">
    <property type="entry name" value="DUF3179"/>
</dbReference>
<sequence>MKTYYCIITIFLLFLSCSTTNNTNDFDLPQSSSEWLIPFNEIKDGGPGKDGIPSIDNPQFSNVNDINNLSDNDLVVGIINNGEIKAYPHIILDWHEVVNDNIGGEAITINYCPLTGTAFGWKSLVNGSSSTFGVSGLLYNANLILYDRKTDSNWSQMALQCVNGESINQIPNTVQVIETNWLTWKTIYPNSKVLNTNTGFSRNYGTSPYGDYASNNARFIFTPGLINNDLPNKERVYAIINNEKSRAYQFSKFVNGKTVKESFEGKEYLVVGNENLIHAFELNTNQTNLEFEFSFNGTSFFTDNEGNEWSIFGEALSGPRIGETLKPATSVVSYWFAISNFYINPSIYATP</sequence>
<dbReference type="RefSeq" id="WP_148543538.1">
    <property type="nucleotide sequence ID" value="NZ_VSDQ01000679.1"/>
</dbReference>
<dbReference type="OrthoDB" id="9806357at2"/>
<keyword evidence="1" id="KW-0732">Signal</keyword>
<dbReference type="EMBL" id="VSDQ01000679">
    <property type="protein sequence ID" value="TYA74521.1"/>
    <property type="molecule type" value="Genomic_DNA"/>
</dbReference>
<reference evidence="2 3" key="1">
    <citation type="submission" date="2019-08" db="EMBL/GenBank/DDBJ databases">
        <title>Seonamhaeicola sediminis sp. nov., isolated from marine sediment.</title>
        <authorList>
            <person name="Cao W.R."/>
        </authorList>
    </citation>
    <scope>NUCLEOTIDE SEQUENCE [LARGE SCALE GENOMIC DNA]</scope>
    <source>
        <strain evidence="2 3">B011</strain>
    </source>
</reference>
<feature type="signal peptide" evidence="1">
    <location>
        <begin position="1"/>
        <end position="21"/>
    </location>
</feature>
<name>A0A5D0HUE6_9FLAO</name>
<dbReference type="Pfam" id="PF11376">
    <property type="entry name" value="DUF3179"/>
    <property type="match status" value="1"/>
</dbReference>
<feature type="chain" id="PRO_5022921152" evidence="1">
    <location>
        <begin position="22"/>
        <end position="351"/>
    </location>
</feature>
<accession>A0A5D0HUE6</accession>
<dbReference type="AlphaFoldDB" id="A0A5D0HUE6"/>
<keyword evidence="3" id="KW-1185">Reference proteome</keyword>
<evidence type="ECO:0000313" key="3">
    <source>
        <dbReference type="Proteomes" id="UP000323930"/>
    </source>
</evidence>
<organism evidence="2 3">
    <name type="scientific">Seonamhaeicola marinus</name>
    <dbReference type="NCBI Taxonomy" id="1912246"/>
    <lineage>
        <taxon>Bacteria</taxon>
        <taxon>Pseudomonadati</taxon>
        <taxon>Bacteroidota</taxon>
        <taxon>Flavobacteriia</taxon>
        <taxon>Flavobacteriales</taxon>
        <taxon>Flavobacteriaceae</taxon>
    </lineage>
</organism>
<evidence type="ECO:0000313" key="2">
    <source>
        <dbReference type="EMBL" id="TYA74521.1"/>
    </source>
</evidence>
<gene>
    <name evidence="2" type="ORF">FUA24_14465</name>
</gene>